<dbReference type="PRINTS" id="PR01217">
    <property type="entry name" value="PRICHEXTENSN"/>
</dbReference>
<dbReference type="PROSITE" id="PS50013">
    <property type="entry name" value="CHROMO_2"/>
    <property type="match status" value="1"/>
</dbReference>
<dbReference type="InterPro" id="IPR000953">
    <property type="entry name" value="Chromo/chromo_shadow_dom"/>
</dbReference>
<dbReference type="Proteomes" id="UP001234178">
    <property type="component" value="Unassembled WGS sequence"/>
</dbReference>
<evidence type="ECO:0000313" key="5">
    <source>
        <dbReference type="EMBL" id="KAK4024829.1"/>
    </source>
</evidence>
<dbReference type="PANTHER" id="PTHR22812">
    <property type="entry name" value="CHROMOBOX PROTEIN"/>
    <property type="match status" value="1"/>
</dbReference>
<evidence type="ECO:0000256" key="3">
    <source>
        <dbReference type="SAM" id="MobiDB-lite"/>
    </source>
</evidence>
<name>A0ABR0AI76_9CRUS</name>
<evidence type="ECO:0000313" key="6">
    <source>
        <dbReference type="Proteomes" id="UP001234178"/>
    </source>
</evidence>
<feature type="compositionally biased region" description="Basic residues" evidence="3">
    <location>
        <begin position="191"/>
        <end position="215"/>
    </location>
</feature>
<accession>A0ABR0AI76</accession>
<feature type="compositionally biased region" description="Pro residues" evidence="3">
    <location>
        <begin position="147"/>
        <end position="169"/>
    </location>
</feature>
<sequence>MVEDEDPEYEVEEILERRLYPNEKGLLRVWYLVKFKNYPDTDNQWLPAKNTNCRALVRAFITAEKKKKQNIQNPIPPVIHSPTPSSPTPSFNIPPTSQPLPIPYMQINPPIPAEETSLFTPPPPSSSPCNPSFPPPPPSSIPCIPSFTPPPLSPSPSSPSFTPTPPSPIPYASTNPPIPAEKIATGSQLLVRKKKKQKKNRKRTLERKKKNKKCFKGSAPITL</sequence>
<organism evidence="5 6">
    <name type="scientific">Daphnia magna</name>
    <dbReference type="NCBI Taxonomy" id="35525"/>
    <lineage>
        <taxon>Eukaryota</taxon>
        <taxon>Metazoa</taxon>
        <taxon>Ecdysozoa</taxon>
        <taxon>Arthropoda</taxon>
        <taxon>Crustacea</taxon>
        <taxon>Branchiopoda</taxon>
        <taxon>Diplostraca</taxon>
        <taxon>Cladocera</taxon>
        <taxon>Anomopoda</taxon>
        <taxon>Daphniidae</taxon>
        <taxon>Daphnia</taxon>
    </lineage>
</organism>
<dbReference type="Pfam" id="PF00385">
    <property type="entry name" value="Chromo"/>
    <property type="match status" value="1"/>
</dbReference>
<dbReference type="Gene3D" id="2.40.50.40">
    <property type="match status" value="1"/>
</dbReference>
<protein>
    <recommendedName>
        <fullName evidence="4">Chromo domain-containing protein</fullName>
    </recommendedName>
</protein>
<feature type="compositionally biased region" description="Pro residues" evidence="3">
    <location>
        <begin position="74"/>
        <end position="87"/>
    </location>
</feature>
<evidence type="ECO:0000256" key="2">
    <source>
        <dbReference type="ARBA" id="ARBA00023242"/>
    </source>
</evidence>
<evidence type="ECO:0000256" key="1">
    <source>
        <dbReference type="ARBA" id="ARBA00004123"/>
    </source>
</evidence>
<keyword evidence="2" id="KW-0539">Nucleus</keyword>
<feature type="compositionally biased region" description="Pro residues" evidence="3">
    <location>
        <begin position="120"/>
        <end position="140"/>
    </location>
</feature>
<evidence type="ECO:0000259" key="4">
    <source>
        <dbReference type="PROSITE" id="PS50013"/>
    </source>
</evidence>
<reference evidence="5 6" key="1">
    <citation type="journal article" date="2023" name="Nucleic Acids Res.">
        <title>The hologenome of Daphnia magna reveals possible DNA methylation and microbiome-mediated evolution of the host genome.</title>
        <authorList>
            <person name="Chaturvedi A."/>
            <person name="Li X."/>
            <person name="Dhandapani V."/>
            <person name="Marshall H."/>
            <person name="Kissane S."/>
            <person name="Cuenca-Cambronero M."/>
            <person name="Asole G."/>
            <person name="Calvet F."/>
            <person name="Ruiz-Romero M."/>
            <person name="Marangio P."/>
            <person name="Guigo R."/>
            <person name="Rago D."/>
            <person name="Mirbahai L."/>
            <person name="Eastwood N."/>
            <person name="Colbourne J.K."/>
            <person name="Zhou J."/>
            <person name="Mallon E."/>
            <person name="Orsini L."/>
        </authorList>
    </citation>
    <scope>NUCLEOTIDE SEQUENCE [LARGE SCALE GENOMIC DNA]</scope>
    <source>
        <strain evidence="5">LRV0_1</strain>
    </source>
</reference>
<proteinExistence type="predicted"/>
<dbReference type="SMART" id="SM00298">
    <property type="entry name" value="CHROMO"/>
    <property type="match status" value="1"/>
</dbReference>
<dbReference type="InterPro" id="IPR051219">
    <property type="entry name" value="Heterochromatin_chromo-domain"/>
</dbReference>
<comment type="caution">
    <text evidence="5">The sequence shown here is derived from an EMBL/GenBank/DDBJ whole genome shotgun (WGS) entry which is preliminary data.</text>
</comment>
<keyword evidence="6" id="KW-1185">Reference proteome</keyword>
<gene>
    <name evidence="5" type="ORF">OUZ56_010323</name>
</gene>
<dbReference type="InterPro" id="IPR023780">
    <property type="entry name" value="Chromo_domain"/>
</dbReference>
<dbReference type="EMBL" id="JAOYFB010000037">
    <property type="protein sequence ID" value="KAK4024829.1"/>
    <property type="molecule type" value="Genomic_DNA"/>
</dbReference>
<dbReference type="InterPro" id="IPR016197">
    <property type="entry name" value="Chromo-like_dom_sf"/>
</dbReference>
<feature type="domain" description="Chromo" evidence="4">
    <location>
        <begin position="9"/>
        <end position="72"/>
    </location>
</feature>
<dbReference type="SUPFAM" id="SSF54160">
    <property type="entry name" value="Chromo domain-like"/>
    <property type="match status" value="1"/>
</dbReference>
<comment type="subcellular location">
    <subcellularLocation>
        <location evidence="1">Nucleus</location>
    </subcellularLocation>
</comment>
<feature type="region of interest" description="Disordered" evidence="3">
    <location>
        <begin position="67"/>
        <end position="223"/>
    </location>
</feature>